<evidence type="ECO:0000313" key="3">
    <source>
        <dbReference type="Proteomes" id="UP001501218"/>
    </source>
</evidence>
<sequence>MTIEELQHRLYAFADERDWHQFHTPKNLAMALSAEAGELLELFQWRTPEQSAQITGSAAGIEVRHELADVLRLAHVLEPSSTTPRSETRRDDRQHPHWASPLSCGIFRWERG</sequence>
<dbReference type="SUPFAM" id="SSF101386">
    <property type="entry name" value="all-alpha NTP pyrophosphatases"/>
    <property type="match status" value="1"/>
</dbReference>
<evidence type="ECO:0008006" key="4">
    <source>
        <dbReference type="Google" id="ProtNLM"/>
    </source>
</evidence>
<gene>
    <name evidence="2" type="ORF">GCM10009854_47570</name>
</gene>
<feature type="region of interest" description="Disordered" evidence="1">
    <location>
        <begin position="78"/>
        <end position="100"/>
    </location>
</feature>
<dbReference type="EMBL" id="BAAARA010000023">
    <property type="protein sequence ID" value="GAA2362400.1"/>
    <property type="molecule type" value="Genomic_DNA"/>
</dbReference>
<dbReference type="PANTHER" id="PTHR46523">
    <property type="entry name" value="DCTP PYROPHOSPHATASE 1"/>
    <property type="match status" value="1"/>
</dbReference>
<comment type="caution">
    <text evidence="2">The sequence shown here is derived from an EMBL/GenBank/DDBJ whole genome shotgun (WGS) entry which is preliminary data.</text>
</comment>
<reference evidence="3" key="1">
    <citation type="journal article" date="2019" name="Int. J. Syst. Evol. Microbiol.">
        <title>The Global Catalogue of Microorganisms (GCM) 10K type strain sequencing project: providing services to taxonomists for standard genome sequencing and annotation.</title>
        <authorList>
            <consortium name="The Broad Institute Genomics Platform"/>
            <consortium name="The Broad Institute Genome Sequencing Center for Infectious Disease"/>
            <person name="Wu L."/>
            <person name="Ma J."/>
        </authorList>
    </citation>
    <scope>NUCLEOTIDE SEQUENCE [LARGE SCALE GENOMIC DNA]</scope>
    <source>
        <strain evidence="3">JCM 16221</strain>
    </source>
</reference>
<dbReference type="RefSeq" id="WP_344137328.1">
    <property type="nucleotide sequence ID" value="NZ_BAAARA010000023.1"/>
</dbReference>
<keyword evidence="3" id="KW-1185">Reference proteome</keyword>
<dbReference type="InterPro" id="IPR052555">
    <property type="entry name" value="dCTP_Pyrophosphatase"/>
</dbReference>
<evidence type="ECO:0000256" key="1">
    <source>
        <dbReference type="SAM" id="MobiDB-lite"/>
    </source>
</evidence>
<evidence type="ECO:0000313" key="2">
    <source>
        <dbReference type="EMBL" id="GAA2362400.1"/>
    </source>
</evidence>
<protein>
    <recommendedName>
        <fullName evidence="4">Nucleotide pyrophosphohydrolase</fullName>
    </recommendedName>
</protein>
<dbReference type="InterPro" id="IPR025984">
    <property type="entry name" value="DCTPP"/>
</dbReference>
<dbReference type="Proteomes" id="UP001501218">
    <property type="component" value="Unassembled WGS sequence"/>
</dbReference>
<proteinExistence type="predicted"/>
<name>A0ABP5TVR0_9PSEU</name>
<organism evidence="2 3">
    <name type="scientific">Saccharopolyspora halophila</name>
    <dbReference type="NCBI Taxonomy" id="405551"/>
    <lineage>
        <taxon>Bacteria</taxon>
        <taxon>Bacillati</taxon>
        <taxon>Actinomycetota</taxon>
        <taxon>Actinomycetes</taxon>
        <taxon>Pseudonocardiales</taxon>
        <taxon>Pseudonocardiaceae</taxon>
        <taxon>Saccharopolyspora</taxon>
    </lineage>
</organism>
<dbReference type="PANTHER" id="PTHR46523:SF1">
    <property type="entry name" value="DCTP PYROPHOSPHATASE 1"/>
    <property type="match status" value="1"/>
</dbReference>
<dbReference type="CDD" id="cd11537">
    <property type="entry name" value="NTP-PPase_RS21-C6_like"/>
    <property type="match status" value="1"/>
</dbReference>
<feature type="compositionally biased region" description="Basic and acidic residues" evidence="1">
    <location>
        <begin position="86"/>
        <end position="95"/>
    </location>
</feature>
<accession>A0ABP5TVR0</accession>
<dbReference type="Gene3D" id="1.10.287.1080">
    <property type="entry name" value="MazG-like"/>
    <property type="match status" value="1"/>
</dbReference>